<reference evidence="2" key="1">
    <citation type="submission" date="2015-07" db="EMBL/GenBank/DDBJ databases">
        <title>Near-Complete Genome Sequence of the Cellulolytic Bacterium Bacteroides (Pseudobacteroides) cellulosolvens ATCC 35603.</title>
        <authorList>
            <person name="Dassa B."/>
            <person name="Utturkar S.M."/>
            <person name="Klingeman D.M."/>
            <person name="Hurt R.A."/>
            <person name="Keller M."/>
            <person name="Xu J."/>
            <person name="Reddy Y.H.K."/>
            <person name="Borovok I."/>
            <person name="Grinberg I.R."/>
            <person name="Lamed R."/>
            <person name="Zhivin O."/>
            <person name="Bayer E.A."/>
            <person name="Brown S.D."/>
        </authorList>
    </citation>
    <scope>NUCLEOTIDE SEQUENCE [LARGE SCALE GENOMIC DNA]</scope>
    <source>
        <strain evidence="2">DSM 2933</strain>
    </source>
</reference>
<accession>A0A0L6JWI7</accession>
<dbReference type="RefSeq" id="WP_036944895.1">
    <property type="nucleotide sequence ID" value="NZ_JQKC01000038.1"/>
</dbReference>
<keyword evidence="2" id="KW-1185">Reference proteome</keyword>
<name>A0A0L6JWI7_9FIRM</name>
<sequence length="156" mass="18183">MTYTTYSNGYNIMYKIDGKYYYSGALSYPRDERLNILQDSSTGKFFIRRHDPLIKEIVNVGIGSYSYRPFGYSESGGKIITNNLVPFIGQQEYFPEYFRRLKRWVVKYDDDSLYVFNPVNIDGKDYINISDIGAAFGFSFSMEKDDIKRIQLINVA</sequence>
<dbReference type="EMBL" id="LGTC01000001">
    <property type="protein sequence ID" value="KNY30198.1"/>
    <property type="molecule type" value="Genomic_DNA"/>
</dbReference>
<protein>
    <submittedName>
        <fullName evidence="1">Uncharacterized protein</fullName>
    </submittedName>
</protein>
<dbReference type="STRING" id="398512.Bccel_5475"/>
<gene>
    <name evidence="1" type="ORF">Bccel_5475</name>
</gene>
<dbReference type="Proteomes" id="UP000036923">
    <property type="component" value="Unassembled WGS sequence"/>
</dbReference>
<dbReference type="AlphaFoldDB" id="A0A0L6JWI7"/>
<organism evidence="1 2">
    <name type="scientific">Pseudobacteroides cellulosolvens ATCC 35603 = DSM 2933</name>
    <dbReference type="NCBI Taxonomy" id="398512"/>
    <lineage>
        <taxon>Bacteria</taxon>
        <taxon>Bacillati</taxon>
        <taxon>Bacillota</taxon>
        <taxon>Clostridia</taxon>
        <taxon>Eubacteriales</taxon>
        <taxon>Oscillospiraceae</taxon>
        <taxon>Pseudobacteroides</taxon>
    </lineage>
</organism>
<comment type="caution">
    <text evidence="1">The sequence shown here is derived from an EMBL/GenBank/DDBJ whole genome shotgun (WGS) entry which is preliminary data.</text>
</comment>
<evidence type="ECO:0000313" key="1">
    <source>
        <dbReference type="EMBL" id="KNY30198.1"/>
    </source>
</evidence>
<evidence type="ECO:0000313" key="2">
    <source>
        <dbReference type="Proteomes" id="UP000036923"/>
    </source>
</evidence>
<proteinExistence type="predicted"/>